<evidence type="ECO:0000313" key="2">
    <source>
        <dbReference type="EMBL" id="MCX2743327.1"/>
    </source>
</evidence>
<comment type="caution">
    <text evidence="2">The sequence shown here is derived from an EMBL/GenBank/DDBJ whole genome shotgun (WGS) entry which is preliminary data.</text>
</comment>
<dbReference type="EMBL" id="JAPFQN010000003">
    <property type="protein sequence ID" value="MCX2743327.1"/>
    <property type="molecule type" value="Genomic_DNA"/>
</dbReference>
<evidence type="ECO:0000259" key="1">
    <source>
        <dbReference type="Pfam" id="PF13847"/>
    </source>
</evidence>
<reference evidence="2 3" key="1">
    <citation type="submission" date="2022-11" db="EMBL/GenBank/DDBJ databases">
        <title>The characterization of three novel Bacteroidetes species and genomic analysis of their roles in tidal elemental geochemical cycles.</title>
        <authorList>
            <person name="Ma K."/>
        </authorList>
    </citation>
    <scope>NUCLEOTIDE SEQUENCE [LARGE SCALE GENOMIC DNA]</scope>
    <source>
        <strain evidence="2 3">M17</strain>
    </source>
</reference>
<dbReference type="SUPFAM" id="SSF53335">
    <property type="entry name" value="S-adenosyl-L-methionine-dependent methyltransferases"/>
    <property type="match status" value="1"/>
</dbReference>
<accession>A0ABT3RNE6</accession>
<dbReference type="GO" id="GO:0032259">
    <property type="term" value="P:methylation"/>
    <property type="evidence" value="ECO:0007669"/>
    <property type="project" value="UniProtKB-KW"/>
</dbReference>
<sequence>MINISGEKKKIKFWDRIANSYDREEERDNNVNQLIIEKTRTLLNPDQVILDLGCGTGTFSIALADYVSHIDGIDFSSKMIEIANKKNEVKNIHKVNFFQSTIFDQHLRPESYDAILCFYLFHLLDDHTEVINRIKSLLKPNGLLISVTPCMGEAIIKGWGLSLLSLTGLVPKIKLLRRQNLIKLHSGNNLQLLNNESLTSAANQYFLVSKKIYQ</sequence>
<dbReference type="PANTHER" id="PTHR43861">
    <property type="entry name" value="TRANS-ACONITATE 2-METHYLTRANSFERASE-RELATED"/>
    <property type="match status" value="1"/>
</dbReference>
<name>A0ABT3RNE6_9BACT</name>
<dbReference type="RefSeq" id="WP_266055703.1">
    <property type="nucleotide sequence ID" value="NZ_JAPFQN010000003.1"/>
</dbReference>
<evidence type="ECO:0000313" key="3">
    <source>
        <dbReference type="Proteomes" id="UP001209885"/>
    </source>
</evidence>
<protein>
    <submittedName>
        <fullName evidence="2">Class I SAM-dependent methyltransferase</fullName>
    </submittedName>
</protein>
<keyword evidence="3" id="KW-1185">Reference proteome</keyword>
<dbReference type="PANTHER" id="PTHR43861:SF1">
    <property type="entry name" value="TRANS-ACONITATE 2-METHYLTRANSFERASE"/>
    <property type="match status" value="1"/>
</dbReference>
<feature type="domain" description="Methyltransferase" evidence="1">
    <location>
        <begin position="45"/>
        <end position="151"/>
    </location>
</feature>
<dbReference type="Proteomes" id="UP001209885">
    <property type="component" value="Unassembled WGS sequence"/>
</dbReference>
<proteinExistence type="predicted"/>
<keyword evidence="2" id="KW-0489">Methyltransferase</keyword>
<dbReference type="InterPro" id="IPR025714">
    <property type="entry name" value="Methyltranfer_dom"/>
</dbReference>
<organism evidence="2 3">
    <name type="scientific">Mangrovivirga halotolerans</name>
    <dbReference type="NCBI Taxonomy" id="2993936"/>
    <lineage>
        <taxon>Bacteria</taxon>
        <taxon>Pseudomonadati</taxon>
        <taxon>Bacteroidota</taxon>
        <taxon>Cytophagia</taxon>
        <taxon>Cytophagales</taxon>
        <taxon>Mangrovivirgaceae</taxon>
        <taxon>Mangrovivirga</taxon>
    </lineage>
</organism>
<dbReference type="Pfam" id="PF13847">
    <property type="entry name" value="Methyltransf_31"/>
    <property type="match status" value="1"/>
</dbReference>
<keyword evidence="2" id="KW-0808">Transferase</keyword>
<dbReference type="GO" id="GO:0008168">
    <property type="term" value="F:methyltransferase activity"/>
    <property type="evidence" value="ECO:0007669"/>
    <property type="project" value="UniProtKB-KW"/>
</dbReference>
<dbReference type="CDD" id="cd02440">
    <property type="entry name" value="AdoMet_MTases"/>
    <property type="match status" value="1"/>
</dbReference>
<dbReference type="InterPro" id="IPR029063">
    <property type="entry name" value="SAM-dependent_MTases_sf"/>
</dbReference>
<dbReference type="Gene3D" id="3.40.50.150">
    <property type="entry name" value="Vaccinia Virus protein VP39"/>
    <property type="match status" value="1"/>
</dbReference>
<gene>
    <name evidence="2" type="ORF">OO013_05590</name>
</gene>